<dbReference type="CDD" id="cd06259">
    <property type="entry name" value="YdcF-like"/>
    <property type="match status" value="1"/>
</dbReference>
<gene>
    <name evidence="2" type="ORF">DXT99_18480</name>
</gene>
<organism evidence="2 3">
    <name type="scientific">Pontibacter diazotrophicus</name>
    <dbReference type="NCBI Taxonomy" id="1400979"/>
    <lineage>
        <taxon>Bacteria</taxon>
        <taxon>Pseudomonadati</taxon>
        <taxon>Bacteroidota</taxon>
        <taxon>Cytophagia</taxon>
        <taxon>Cytophagales</taxon>
        <taxon>Hymenobacteraceae</taxon>
        <taxon>Pontibacter</taxon>
    </lineage>
</organism>
<dbReference type="OrthoDB" id="9782395at2"/>
<dbReference type="PANTHER" id="PTHR30336:SF20">
    <property type="entry name" value="DUF218 DOMAIN-CONTAINING PROTEIN"/>
    <property type="match status" value="1"/>
</dbReference>
<dbReference type="GO" id="GO:0005886">
    <property type="term" value="C:plasma membrane"/>
    <property type="evidence" value="ECO:0007669"/>
    <property type="project" value="TreeGrafter"/>
</dbReference>
<dbReference type="InterPro" id="IPR051599">
    <property type="entry name" value="Cell_Envelope_Assoc"/>
</dbReference>
<dbReference type="Pfam" id="PF02698">
    <property type="entry name" value="DUF218"/>
    <property type="match status" value="1"/>
</dbReference>
<dbReference type="Gene3D" id="1.10.3620.10">
    <property type="entry name" value="YdcF like domain"/>
    <property type="match status" value="1"/>
</dbReference>
<feature type="domain" description="DUF218" evidence="1">
    <location>
        <begin position="44"/>
        <end position="178"/>
    </location>
</feature>
<dbReference type="EMBL" id="QRGR01000021">
    <property type="protein sequence ID" value="RDV13745.1"/>
    <property type="molecule type" value="Genomic_DNA"/>
</dbReference>
<comment type="caution">
    <text evidence="2">The sequence shown here is derived from an EMBL/GenBank/DDBJ whole genome shotgun (WGS) entry which is preliminary data.</text>
</comment>
<evidence type="ECO:0000313" key="2">
    <source>
        <dbReference type="EMBL" id="RDV13745.1"/>
    </source>
</evidence>
<evidence type="ECO:0000259" key="1">
    <source>
        <dbReference type="Pfam" id="PF02698"/>
    </source>
</evidence>
<keyword evidence="3" id="KW-1185">Reference proteome</keyword>
<dbReference type="AlphaFoldDB" id="A0A3D8L8L4"/>
<dbReference type="Gene3D" id="3.40.50.620">
    <property type="entry name" value="HUPs"/>
    <property type="match status" value="1"/>
</dbReference>
<dbReference type="InterPro" id="IPR003848">
    <property type="entry name" value="DUF218"/>
</dbReference>
<dbReference type="InterPro" id="IPR014729">
    <property type="entry name" value="Rossmann-like_a/b/a_fold"/>
</dbReference>
<evidence type="ECO:0000313" key="3">
    <source>
        <dbReference type="Proteomes" id="UP000256708"/>
    </source>
</evidence>
<accession>A0A3D8L8L4</accession>
<dbReference type="PANTHER" id="PTHR30336">
    <property type="entry name" value="INNER MEMBRANE PROTEIN, PROBABLE PERMEASE"/>
    <property type="match status" value="1"/>
</dbReference>
<dbReference type="RefSeq" id="WP_115567054.1">
    <property type="nucleotide sequence ID" value="NZ_QRGR01000021.1"/>
</dbReference>
<proteinExistence type="predicted"/>
<reference evidence="3" key="1">
    <citation type="submission" date="2018-08" db="EMBL/GenBank/DDBJ databases">
        <authorList>
            <person name="Liu Z.-W."/>
            <person name="Du Z.-J."/>
        </authorList>
    </citation>
    <scope>NUCLEOTIDE SEQUENCE [LARGE SCALE GENOMIC DNA]</scope>
    <source>
        <strain evidence="3">H4X</strain>
    </source>
</reference>
<sequence>MQTTQHYVSLFNTLIPFLAKRDIHSLTEAVLEKEYNITQADLLILLGNSSLYVAVQAASAYHRGLAKELMICGGIGHSTRFLEENIEQHPGYNDVLTGGRAEADMLKDIFVKHWDIQESSIIVENQSTNCGSNALEAYQVLEQLQKQPQTILLLQDPVLQRRSQASFEKVWQQQDNVAVQFISFAAFVPLLKLKEGKLTYTNEAHSELCGIDRLLSLVMGEIPRLRNNENGYGPRGKGFITAVEIPAEVEAAYEELAALYPEYVRV</sequence>
<protein>
    <submittedName>
        <fullName evidence="2">YdcF family protein</fullName>
    </submittedName>
</protein>
<dbReference type="Proteomes" id="UP000256708">
    <property type="component" value="Unassembled WGS sequence"/>
</dbReference>
<name>A0A3D8L8L4_9BACT</name>